<accession>G8YNT2</accession>
<organism evidence="3 4">
    <name type="scientific">Pichia sorbitophila (strain ATCC MYA-4447 / BCRC 22081 / CBS 7064 / NBRC 10061 / NRRL Y-12695)</name>
    <name type="common">Hybrid yeast</name>
    <dbReference type="NCBI Taxonomy" id="559304"/>
    <lineage>
        <taxon>Eukaryota</taxon>
        <taxon>Fungi</taxon>
        <taxon>Dikarya</taxon>
        <taxon>Ascomycota</taxon>
        <taxon>Saccharomycotina</taxon>
        <taxon>Pichiomycetes</taxon>
        <taxon>Debaryomycetaceae</taxon>
        <taxon>Millerozyma</taxon>
    </lineage>
</organism>
<feature type="transmembrane region" description="Helical" evidence="2">
    <location>
        <begin position="391"/>
        <end position="411"/>
    </location>
</feature>
<dbReference type="OMA" id="VYSWFGV"/>
<keyword evidence="2" id="KW-0812">Transmembrane</keyword>
<feature type="transmembrane region" description="Helical" evidence="2">
    <location>
        <begin position="447"/>
        <end position="467"/>
    </location>
</feature>
<keyword evidence="2" id="KW-1133">Transmembrane helix</keyword>
<dbReference type="Gene3D" id="1.10.167.10">
    <property type="entry name" value="Regulator of G-protein Signalling 4, domain 2"/>
    <property type="match status" value="1"/>
</dbReference>
<protein>
    <submittedName>
        <fullName evidence="3">Piso0_001677 protein</fullName>
    </submittedName>
</protein>
<keyword evidence="2" id="KW-0472">Membrane</keyword>
<dbReference type="InterPro" id="IPR052246">
    <property type="entry name" value="Cell_Polariz_PKAAnc"/>
</dbReference>
<feature type="compositionally biased region" description="Low complexity" evidence="1">
    <location>
        <begin position="166"/>
        <end position="178"/>
    </location>
</feature>
<sequence>MAEKYQADFPNSQYLAPMNEAHNTNRSMQLDRLPTLGEILGNKTKSPVSLYDFYGYMRDVEHNVEYLDFWLDLVSHLNLCKHYVQGLRESIIRYSFNENRQSVPISERSKTKSVSSSVLLELILNDNFLEDTDSRRLSQFLRGDLEVNPKLSDLINQYETTSQYRNSASNQQNQPSSPDLSIPPPTTPNLSDVSRSSGKRVSSQSRLLEDTVVENQLDLSAEEKETLTKPKYIPLSDGGPFDRKRMSSINPSVIEKLIRNTPNGSETNSFVTRDKLKESSQNLLLKYFVEDAEKHLSLPDNINNHIIKAIEVEGRDDPDVFNHVKIFVFNRLENQYLPTFLNIVAIKNINRVNQNPFLSFARVFLGFFLLLIAFWIAYIFIFLNYKKGHRLYIIIPFFLSGYCLISSMYLIDPILAWLGYNQSFTPGRWFVKVEEQFIYRLLVKRSLWVMLLILLFTACFTILFSLVPGHRL</sequence>
<gene>
    <name evidence="3" type="primary">Piso0_001677</name>
    <name evidence="3" type="ORF">GNLVRS01_PISO0E10278g</name>
</gene>
<dbReference type="HOGENOM" id="CLU_029881_1_1_1"/>
<evidence type="ECO:0000313" key="3">
    <source>
        <dbReference type="EMBL" id="CCE79600.1"/>
    </source>
</evidence>
<feature type="compositionally biased region" description="Low complexity" evidence="1">
    <location>
        <begin position="191"/>
        <end position="206"/>
    </location>
</feature>
<dbReference type="EMBL" id="FO082055">
    <property type="protein sequence ID" value="CCE79600.1"/>
    <property type="molecule type" value="Genomic_DNA"/>
</dbReference>
<dbReference type="GO" id="GO:0008104">
    <property type="term" value="P:intracellular protein localization"/>
    <property type="evidence" value="ECO:0007669"/>
    <property type="project" value="TreeGrafter"/>
</dbReference>
<evidence type="ECO:0000256" key="2">
    <source>
        <dbReference type="SAM" id="Phobius"/>
    </source>
</evidence>
<dbReference type="InParanoid" id="G8YNT2"/>
<dbReference type="GO" id="GO:0005886">
    <property type="term" value="C:plasma membrane"/>
    <property type="evidence" value="ECO:0007669"/>
    <property type="project" value="TreeGrafter"/>
</dbReference>
<evidence type="ECO:0000313" key="4">
    <source>
        <dbReference type="Proteomes" id="UP000005222"/>
    </source>
</evidence>
<feature type="transmembrane region" description="Helical" evidence="2">
    <location>
        <begin position="363"/>
        <end position="384"/>
    </location>
</feature>
<dbReference type="OrthoDB" id="5584247at2759"/>
<dbReference type="Proteomes" id="UP000005222">
    <property type="component" value="Chromosome E"/>
</dbReference>
<dbReference type="FunCoup" id="G8YNT2">
    <property type="interactions" value="39"/>
</dbReference>
<dbReference type="PANTHER" id="PTHR13155">
    <property type="entry name" value="A-KINASE ANCHOR PROTEINS"/>
    <property type="match status" value="1"/>
</dbReference>
<name>G8YNT2_PICSO</name>
<feature type="region of interest" description="Disordered" evidence="1">
    <location>
        <begin position="163"/>
        <end position="207"/>
    </location>
</feature>
<proteinExistence type="predicted"/>
<dbReference type="InterPro" id="IPR044926">
    <property type="entry name" value="RGS_subdomain_2"/>
</dbReference>
<evidence type="ECO:0000256" key="1">
    <source>
        <dbReference type="SAM" id="MobiDB-lite"/>
    </source>
</evidence>
<reference evidence="3 4" key="1">
    <citation type="journal article" date="2012" name="G3 (Bethesda)">
        <title>Pichia sorbitophila, an interspecies yeast hybrid reveals early steps of genome resolution following polyploidization.</title>
        <authorList>
            <person name="Leh Louis V."/>
            <person name="Despons L."/>
            <person name="Friedrich A."/>
            <person name="Martin T."/>
            <person name="Durrens P."/>
            <person name="Casaregola S."/>
            <person name="Neuveglise C."/>
            <person name="Fairhead C."/>
            <person name="Marck C."/>
            <person name="Cruz J.A."/>
            <person name="Straub M.L."/>
            <person name="Kugler V."/>
            <person name="Sacerdot C."/>
            <person name="Uzunov Z."/>
            <person name="Thierry A."/>
            <person name="Weiss S."/>
            <person name="Bleykasten C."/>
            <person name="De Montigny J."/>
            <person name="Jacques N."/>
            <person name="Jung P."/>
            <person name="Lemaire M."/>
            <person name="Mallet S."/>
            <person name="Morel G."/>
            <person name="Richard G.F."/>
            <person name="Sarkar A."/>
            <person name="Savel G."/>
            <person name="Schacherer J."/>
            <person name="Seret M.L."/>
            <person name="Talla E."/>
            <person name="Samson G."/>
            <person name="Jubin C."/>
            <person name="Poulain J."/>
            <person name="Vacherie B."/>
            <person name="Barbe V."/>
            <person name="Pelletier E."/>
            <person name="Sherman D.J."/>
            <person name="Westhof E."/>
            <person name="Weissenbach J."/>
            <person name="Baret P.V."/>
            <person name="Wincker P."/>
            <person name="Gaillardin C."/>
            <person name="Dujon B."/>
            <person name="Souciet J.L."/>
        </authorList>
    </citation>
    <scope>NUCLEOTIDE SEQUENCE [LARGE SCALE GENOMIC DNA]</scope>
    <source>
        <strain evidence="4">ATCC MYA-4447 / BCRC 22081 / CBS 7064 / NBRC 10061 / NRRL Y-12695</strain>
    </source>
</reference>
<dbReference type="SUPFAM" id="SSF48097">
    <property type="entry name" value="Regulator of G-protein signaling, RGS"/>
    <property type="match status" value="1"/>
</dbReference>
<dbReference type="PANTHER" id="PTHR13155:SF1">
    <property type="entry name" value="A-KINASE ANCHOR PROTEIN 10, MITOCHONDRIAL"/>
    <property type="match status" value="1"/>
</dbReference>
<dbReference type="InterPro" id="IPR036305">
    <property type="entry name" value="RGS_sf"/>
</dbReference>
<dbReference type="eggNOG" id="ENOG502QRI8">
    <property type="taxonomic scope" value="Eukaryota"/>
</dbReference>
<dbReference type="AlphaFoldDB" id="G8YNT2"/>
<dbReference type="STRING" id="559304.G8YNT2"/>
<keyword evidence="4" id="KW-1185">Reference proteome</keyword>